<accession>A0A226EIJ9</accession>
<dbReference type="InterPro" id="IPR036249">
    <property type="entry name" value="Thioredoxin-like_sf"/>
</dbReference>
<dbReference type="InterPro" id="IPR010400">
    <property type="entry name" value="PITH_dom"/>
</dbReference>
<feature type="domain" description="PITH" evidence="3">
    <location>
        <begin position="115"/>
        <end position="283"/>
    </location>
</feature>
<proteinExistence type="predicted"/>
<keyword evidence="5" id="KW-1185">Reference proteome</keyword>
<dbReference type="OrthoDB" id="2121326at2759"/>
<dbReference type="Pfam" id="PF06201">
    <property type="entry name" value="PITH"/>
    <property type="match status" value="1"/>
</dbReference>
<dbReference type="SUPFAM" id="SSF49785">
    <property type="entry name" value="Galactose-binding domain-like"/>
    <property type="match status" value="1"/>
</dbReference>
<dbReference type="SUPFAM" id="SSF52833">
    <property type="entry name" value="Thioredoxin-like"/>
    <property type="match status" value="1"/>
</dbReference>
<dbReference type="InterPro" id="IPR037047">
    <property type="entry name" value="PITH_dom_sf"/>
</dbReference>
<dbReference type="FunFam" id="3.40.30.10:FF:000245">
    <property type="entry name" value="Thioredoxin"/>
    <property type="match status" value="1"/>
</dbReference>
<dbReference type="OMA" id="PIFEMFP"/>
<dbReference type="PROSITE" id="PS51352">
    <property type="entry name" value="THIOREDOXIN_2"/>
    <property type="match status" value="1"/>
</dbReference>
<sequence length="287" mass="31920">MSNHKDVSDDEEFSTLLASAGNKLVVVDYNATWCGPCKAMHPVFIQLSHKFPEALFLGVDVDRCRETAMAQGISAMPTFIFYRHQQKLDSVRGANATELEEKIRKHYGQPESMDPHGSGPGGIGDIFPYIDMKGCECLNESDATPFRSFIEKKSKLVSDCDEQLILVYGFNQNVKLQSLKIKAPVETGPKTLKLFTNQPKTLDFDSASSMTPVQEIILKEEDLSGESTVELRFVKFQNVSNLQIFVMDNLSGDETTEIESLTIYGTPVSTTNMTDFKRVAGNKGESH</sequence>
<dbReference type="Gene3D" id="2.60.120.470">
    <property type="entry name" value="PITH domain"/>
    <property type="match status" value="1"/>
</dbReference>
<keyword evidence="1" id="KW-1015">Disulfide bond</keyword>
<name>A0A226EIJ9_FOLCA</name>
<evidence type="ECO:0000259" key="3">
    <source>
        <dbReference type="PROSITE" id="PS51532"/>
    </source>
</evidence>
<evidence type="ECO:0000313" key="5">
    <source>
        <dbReference type="Proteomes" id="UP000198287"/>
    </source>
</evidence>
<dbReference type="PRINTS" id="PR00421">
    <property type="entry name" value="THIOREDOXIN"/>
</dbReference>
<dbReference type="PANTHER" id="PTHR46115">
    <property type="entry name" value="THIOREDOXIN-LIKE PROTEIN 1"/>
    <property type="match status" value="1"/>
</dbReference>
<dbReference type="InterPro" id="IPR008979">
    <property type="entry name" value="Galactose-bd-like_sf"/>
</dbReference>
<protein>
    <submittedName>
        <fullName evidence="4">Thioredoxin-like protein 1</fullName>
    </submittedName>
</protein>
<evidence type="ECO:0000259" key="2">
    <source>
        <dbReference type="PROSITE" id="PS51352"/>
    </source>
</evidence>
<dbReference type="Gene3D" id="3.40.30.10">
    <property type="entry name" value="Glutaredoxin"/>
    <property type="match status" value="1"/>
</dbReference>
<organism evidence="4 5">
    <name type="scientific">Folsomia candida</name>
    <name type="common">Springtail</name>
    <dbReference type="NCBI Taxonomy" id="158441"/>
    <lineage>
        <taxon>Eukaryota</taxon>
        <taxon>Metazoa</taxon>
        <taxon>Ecdysozoa</taxon>
        <taxon>Arthropoda</taxon>
        <taxon>Hexapoda</taxon>
        <taxon>Collembola</taxon>
        <taxon>Entomobryomorpha</taxon>
        <taxon>Isotomoidea</taxon>
        <taxon>Isotomidae</taxon>
        <taxon>Proisotominae</taxon>
        <taxon>Folsomia</taxon>
    </lineage>
</organism>
<dbReference type="Pfam" id="PF00085">
    <property type="entry name" value="Thioredoxin"/>
    <property type="match status" value="1"/>
</dbReference>
<dbReference type="STRING" id="158441.A0A226EIJ9"/>
<reference evidence="4 5" key="1">
    <citation type="submission" date="2015-12" db="EMBL/GenBank/DDBJ databases">
        <title>The genome of Folsomia candida.</title>
        <authorList>
            <person name="Faddeeva A."/>
            <person name="Derks M.F."/>
            <person name="Anvar Y."/>
            <person name="Smit S."/>
            <person name="Van Straalen N."/>
            <person name="Roelofs D."/>
        </authorList>
    </citation>
    <scope>NUCLEOTIDE SEQUENCE [LARGE SCALE GENOMIC DNA]</scope>
    <source>
        <strain evidence="4 5">VU population</strain>
        <tissue evidence="4">Whole body</tissue>
    </source>
</reference>
<feature type="domain" description="Thioredoxin" evidence="2">
    <location>
        <begin position="1"/>
        <end position="108"/>
    </location>
</feature>
<dbReference type="CDD" id="cd02947">
    <property type="entry name" value="TRX_family"/>
    <property type="match status" value="1"/>
</dbReference>
<dbReference type="EMBL" id="LNIX01000003">
    <property type="protein sequence ID" value="OXA57289.1"/>
    <property type="molecule type" value="Genomic_DNA"/>
</dbReference>
<comment type="caution">
    <text evidence="4">The sequence shown here is derived from an EMBL/GenBank/DDBJ whole genome shotgun (WGS) entry which is preliminary data.</text>
</comment>
<dbReference type="AlphaFoldDB" id="A0A226EIJ9"/>
<dbReference type="InterPro" id="IPR013766">
    <property type="entry name" value="Thioredoxin_domain"/>
</dbReference>
<dbReference type="GO" id="GO:0005737">
    <property type="term" value="C:cytoplasm"/>
    <property type="evidence" value="ECO:0007669"/>
    <property type="project" value="UniProtKB-ARBA"/>
</dbReference>
<evidence type="ECO:0000313" key="4">
    <source>
        <dbReference type="EMBL" id="OXA57289.1"/>
    </source>
</evidence>
<gene>
    <name evidence="4" type="ORF">Fcan01_08351</name>
</gene>
<evidence type="ECO:0000256" key="1">
    <source>
        <dbReference type="ARBA" id="ARBA00023157"/>
    </source>
</evidence>
<dbReference type="Proteomes" id="UP000198287">
    <property type="component" value="Unassembled WGS sequence"/>
</dbReference>
<dbReference type="PROSITE" id="PS51532">
    <property type="entry name" value="PITH"/>
    <property type="match status" value="1"/>
</dbReference>